<gene>
    <name evidence="3" type="ORF">JJE72_12455</name>
</gene>
<dbReference type="Proteomes" id="UP000639051">
    <property type="component" value="Unassembled WGS sequence"/>
</dbReference>
<dbReference type="RefSeq" id="WP_189692717.1">
    <property type="nucleotide sequence ID" value="NZ_BNCM01000003.1"/>
</dbReference>
<feature type="compositionally biased region" description="Basic and acidic residues" evidence="1">
    <location>
        <begin position="38"/>
        <end position="79"/>
    </location>
</feature>
<keyword evidence="4" id="KW-1185">Reference proteome</keyword>
<comment type="caution">
    <text evidence="3">The sequence shown here is derived from an EMBL/GenBank/DDBJ whole genome shotgun (WGS) entry which is preliminary data.</text>
</comment>
<protein>
    <submittedName>
        <fullName evidence="3">Uncharacterized protein</fullName>
    </submittedName>
</protein>
<name>A0ABS1K3P7_9MICC</name>
<feature type="region of interest" description="Disordered" evidence="1">
    <location>
        <begin position="301"/>
        <end position="320"/>
    </location>
</feature>
<evidence type="ECO:0000313" key="3">
    <source>
        <dbReference type="EMBL" id="MBL0706309.1"/>
    </source>
</evidence>
<keyword evidence="2" id="KW-0472">Membrane</keyword>
<proteinExistence type="predicted"/>
<feature type="compositionally biased region" description="Basic and acidic residues" evidence="1">
    <location>
        <begin position="121"/>
        <end position="139"/>
    </location>
</feature>
<evidence type="ECO:0000256" key="1">
    <source>
        <dbReference type="SAM" id="MobiDB-lite"/>
    </source>
</evidence>
<feature type="transmembrane region" description="Helical" evidence="2">
    <location>
        <begin position="405"/>
        <end position="427"/>
    </location>
</feature>
<dbReference type="EMBL" id="JAERRC010000030">
    <property type="protein sequence ID" value="MBL0706309.1"/>
    <property type="molecule type" value="Genomic_DNA"/>
</dbReference>
<feature type="region of interest" description="Disordered" evidence="1">
    <location>
        <begin position="19"/>
        <end position="220"/>
    </location>
</feature>
<accession>A0ABS1K3P7</accession>
<sequence>MSNEEKPITSRRERRLAQAALGSADQVRLTPEQAAAEARGRAEAEAAAERERAAAEAAADRERAAARVADRGAAEEAARRAGSSSSSAAAAASASAPLRSRRAQQAAEPDQSPGERSSQARARDRAAQRVLRELAEKEQAAQSAQQAFPTRRSIRERETGKIPAVDTPPPGTGGTEGGAAPRAVPASGAPSRSPRDAGPRPGPHPIPGIDPAPPTAMQGIIPTGLTVTPALGPETGSFRRLSHEQIAAARELLKEQAKNQAAMIDSQRGGNGTDVDPAVLAEQVAMAERAAILNRRAQAKQKLAEESRREAAAPARKAPAPAATDNLAMVTPLEFVHLPGVPHPVMKPPTTTHVPVVTGKTVRQAPRSTRSEPQEAAPVSARTAHGLEPLNASQTGAGRAERERMILLGVGAVGVVALIVAIIMIVLSGR</sequence>
<feature type="compositionally biased region" description="Low complexity" evidence="1">
    <location>
        <begin position="80"/>
        <end position="107"/>
    </location>
</feature>
<evidence type="ECO:0000313" key="4">
    <source>
        <dbReference type="Proteomes" id="UP000639051"/>
    </source>
</evidence>
<feature type="region of interest" description="Disordered" evidence="1">
    <location>
        <begin position="362"/>
        <end position="398"/>
    </location>
</feature>
<feature type="compositionally biased region" description="Pro residues" evidence="1">
    <location>
        <begin position="200"/>
        <end position="214"/>
    </location>
</feature>
<keyword evidence="2" id="KW-1133">Transmembrane helix</keyword>
<feature type="compositionally biased region" description="Basic and acidic residues" evidence="1">
    <location>
        <begin position="302"/>
        <end position="311"/>
    </location>
</feature>
<evidence type="ECO:0000256" key="2">
    <source>
        <dbReference type="SAM" id="Phobius"/>
    </source>
</evidence>
<reference evidence="3 4" key="1">
    <citation type="submission" date="2021-01" db="EMBL/GenBank/DDBJ databases">
        <title>Genome public.</title>
        <authorList>
            <person name="Liu C."/>
            <person name="Sun Q."/>
        </authorList>
    </citation>
    <scope>NUCLEOTIDE SEQUENCE [LARGE SCALE GENOMIC DNA]</scope>
    <source>
        <strain evidence="3 4">JC656</strain>
    </source>
</reference>
<keyword evidence="2" id="KW-0812">Transmembrane</keyword>
<organism evidence="3 4">
    <name type="scientific">Sinomonas cellulolyticus</name>
    <dbReference type="NCBI Taxonomy" id="2801916"/>
    <lineage>
        <taxon>Bacteria</taxon>
        <taxon>Bacillati</taxon>
        <taxon>Actinomycetota</taxon>
        <taxon>Actinomycetes</taxon>
        <taxon>Micrococcales</taxon>
        <taxon>Micrococcaceae</taxon>
        <taxon>Sinomonas</taxon>
    </lineage>
</organism>